<dbReference type="SUPFAM" id="SSF54160">
    <property type="entry name" value="Chromo domain-like"/>
    <property type="match status" value="1"/>
</dbReference>
<accession>A0A2P4XXI1</accession>
<evidence type="ECO:0000259" key="1">
    <source>
        <dbReference type="PROSITE" id="PS50013"/>
    </source>
</evidence>
<evidence type="ECO:0000313" key="3">
    <source>
        <dbReference type="Proteomes" id="UP000237271"/>
    </source>
</evidence>
<reference evidence="2 3" key="1">
    <citation type="journal article" date="2017" name="Genome Biol. Evol.">
        <title>Phytophthora megakarya and P. palmivora, closely related causal agents of cacao black pod rot, underwent increases in genome sizes and gene numbers by different mechanisms.</title>
        <authorList>
            <person name="Ali S.S."/>
            <person name="Shao J."/>
            <person name="Lary D.J."/>
            <person name="Kronmiller B."/>
            <person name="Shen D."/>
            <person name="Strem M.D."/>
            <person name="Amoako-Attah I."/>
            <person name="Akrofi A.Y."/>
            <person name="Begoude B.A."/>
            <person name="Ten Hoopen G.M."/>
            <person name="Coulibaly K."/>
            <person name="Kebe B.I."/>
            <person name="Melnick R.L."/>
            <person name="Guiltinan M.J."/>
            <person name="Tyler B.M."/>
            <person name="Meinhardt L.W."/>
            <person name="Bailey B.A."/>
        </authorList>
    </citation>
    <scope>NUCLEOTIDE SEQUENCE [LARGE SCALE GENOMIC DNA]</scope>
    <source>
        <strain evidence="3">sbr112.9</strain>
    </source>
</reference>
<feature type="domain" description="Chromo" evidence="1">
    <location>
        <begin position="214"/>
        <end position="249"/>
    </location>
</feature>
<gene>
    <name evidence="2" type="ORF">PHPALM_13327</name>
</gene>
<feature type="non-terminal residue" evidence="2">
    <location>
        <position position="290"/>
    </location>
</feature>
<protein>
    <recommendedName>
        <fullName evidence="1">Chromo domain-containing protein</fullName>
    </recommendedName>
</protein>
<dbReference type="EMBL" id="NCKW01007198">
    <property type="protein sequence ID" value="POM70256.1"/>
    <property type="molecule type" value="Genomic_DNA"/>
</dbReference>
<dbReference type="Proteomes" id="UP000237271">
    <property type="component" value="Unassembled WGS sequence"/>
</dbReference>
<proteinExistence type="predicted"/>
<organism evidence="2 3">
    <name type="scientific">Phytophthora palmivora</name>
    <dbReference type="NCBI Taxonomy" id="4796"/>
    <lineage>
        <taxon>Eukaryota</taxon>
        <taxon>Sar</taxon>
        <taxon>Stramenopiles</taxon>
        <taxon>Oomycota</taxon>
        <taxon>Peronosporomycetes</taxon>
        <taxon>Peronosporales</taxon>
        <taxon>Peronosporaceae</taxon>
        <taxon>Phytophthora</taxon>
    </lineage>
</organism>
<dbReference type="AlphaFoldDB" id="A0A2P4XXI1"/>
<dbReference type="InterPro" id="IPR000953">
    <property type="entry name" value="Chromo/chromo_shadow_dom"/>
</dbReference>
<dbReference type="InterPro" id="IPR016197">
    <property type="entry name" value="Chromo-like_dom_sf"/>
</dbReference>
<evidence type="ECO:0000313" key="2">
    <source>
        <dbReference type="EMBL" id="POM70256.1"/>
    </source>
</evidence>
<dbReference type="OrthoDB" id="101303at2759"/>
<keyword evidence="3" id="KW-1185">Reference proteome</keyword>
<sequence>MSEFFRSFNRIVGQRQRATVAYRPQANDWDEYAERLTFALNTAQDRIRGDTTIYLLHGWDPRSTLEAMDRREDEIANPIDGDTVSRSNIGWPGSKSTQSCVRIFKNGQIDITKLSDHMRSRLELKCGYRVKEGYARKLTYVWHGPFRLLELADEHAVRLEIAGTEYRLFPVVHGSKIKPVRQFPGHPQMRSRYDFDDALLPEDSRIRDLNNDEYEVEMIVDMRSGRRTRHGRTLREFLVYWKGYDEPTWWMKPIIIVELYYMTICEIERIEIDSRSCNHMRRLGREVSWS</sequence>
<dbReference type="Gene3D" id="2.40.50.40">
    <property type="match status" value="1"/>
</dbReference>
<dbReference type="PROSITE" id="PS50013">
    <property type="entry name" value="CHROMO_2"/>
    <property type="match status" value="1"/>
</dbReference>
<comment type="caution">
    <text evidence="2">The sequence shown here is derived from an EMBL/GenBank/DDBJ whole genome shotgun (WGS) entry which is preliminary data.</text>
</comment>
<name>A0A2P4XXI1_9STRA</name>